<evidence type="ECO:0008006" key="3">
    <source>
        <dbReference type="Google" id="ProtNLM"/>
    </source>
</evidence>
<proteinExistence type="predicted"/>
<reference evidence="2" key="1">
    <citation type="journal article" date="2021" name="Proc. Natl. Acad. Sci. U.S.A.">
        <title>A Catalog of Tens of Thousands of Viruses from Human Metagenomes Reveals Hidden Associations with Chronic Diseases.</title>
        <authorList>
            <person name="Tisza M.J."/>
            <person name="Buck C.B."/>
        </authorList>
    </citation>
    <scope>NUCLEOTIDE SEQUENCE</scope>
    <source>
        <strain evidence="2">CtNZz8</strain>
    </source>
</reference>
<keyword evidence="1" id="KW-0812">Transmembrane</keyword>
<keyword evidence="1" id="KW-1133">Transmembrane helix</keyword>
<accession>A0A8S5QYP6</accession>
<name>A0A8S5QYP6_9CAUD</name>
<evidence type="ECO:0000313" key="2">
    <source>
        <dbReference type="EMBL" id="DAE24216.1"/>
    </source>
</evidence>
<evidence type="ECO:0000256" key="1">
    <source>
        <dbReference type="SAM" id="Phobius"/>
    </source>
</evidence>
<organism evidence="2">
    <name type="scientific">Caudovirales sp. ctNZz8</name>
    <dbReference type="NCBI Taxonomy" id="2826772"/>
    <lineage>
        <taxon>Viruses</taxon>
        <taxon>Duplodnaviria</taxon>
        <taxon>Heunggongvirae</taxon>
        <taxon>Uroviricota</taxon>
        <taxon>Caudoviricetes</taxon>
    </lineage>
</organism>
<dbReference type="EMBL" id="BK015770">
    <property type="protein sequence ID" value="DAE24216.1"/>
    <property type="molecule type" value="Genomic_DNA"/>
</dbReference>
<sequence length="92" mass="9941">MYVDADTIIKAASLLAALIALVSAIIACYKVIEKDSKQSDVIKAIQEEQTIICYGLKGALQGLIEQGCDGPCKDALDRLDKHLNKSAHKPEL</sequence>
<protein>
    <recommendedName>
        <fullName evidence="3">Branched-chain amino acid ABC transporter permease</fullName>
    </recommendedName>
</protein>
<feature type="transmembrane region" description="Helical" evidence="1">
    <location>
        <begin position="12"/>
        <end position="32"/>
    </location>
</feature>
<keyword evidence="1" id="KW-0472">Membrane</keyword>